<keyword evidence="2" id="KW-1185">Reference proteome</keyword>
<dbReference type="OrthoDB" id="24355at2"/>
<dbReference type="Pfam" id="PF05834">
    <property type="entry name" value="Lycopene_cycl"/>
    <property type="match status" value="1"/>
</dbReference>
<dbReference type="AlphaFoldDB" id="A0A2S6I1K3"/>
<name>A0A2S6I1K3_9BACT</name>
<dbReference type="Proteomes" id="UP000237662">
    <property type="component" value="Unassembled WGS sequence"/>
</dbReference>
<comment type="caution">
    <text evidence="1">The sequence shown here is derived from an EMBL/GenBank/DDBJ whole genome shotgun (WGS) entry which is preliminary data.</text>
</comment>
<protein>
    <submittedName>
        <fullName evidence="1">Lycopene beta-cyclase</fullName>
    </submittedName>
</protein>
<dbReference type="EMBL" id="PTJC01000007">
    <property type="protein sequence ID" value="PPK84815.1"/>
    <property type="molecule type" value="Genomic_DNA"/>
</dbReference>
<dbReference type="Gene3D" id="3.50.50.60">
    <property type="entry name" value="FAD/NAD(P)-binding domain"/>
    <property type="match status" value="1"/>
</dbReference>
<sequence length="377" mass="42617">MKSYDLAVIGGGLAGLSLLYHLHRAGKLAGQRVLLVDPERKQANDRTWSFWEAGSGPFEDIVLQRWKGVTLHNAGANLTCDLGAFTYKLIRSTHFYAKTQEAIADVAGLERRYARATDIRTIPEGVRFAVDGETVVAKQAFSSLPHPLDHRAVKAPYLDQHFRGWYVETEEDTFDPAVATLMDFRTPQLGQTRFFYVLPFSERRAMVEIAIFSNDHLETQEYDRLLGEYVAAYWTKGGYRIEHTEAGNIPMTTYSFPRREGKLIHIGLGGGDARPSTGYTFYNVQRKMMQIAEAYPRLPDLSPWPERHLLYDATLLRLLQNGVLPGDQVFVGLFRNNPPERVLAFLNGESSLVEELRLMSTVPLAPFASTFAKELLR</sequence>
<evidence type="ECO:0000313" key="1">
    <source>
        <dbReference type="EMBL" id="PPK84815.1"/>
    </source>
</evidence>
<organism evidence="1 2">
    <name type="scientific">Neolewinella xylanilytica</name>
    <dbReference type="NCBI Taxonomy" id="1514080"/>
    <lineage>
        <taxon>Bacteria</taxon>
        <taxon>Pseudomonadati</taxon>
        <taxon>Bacteroidota</taxon>
        <taxon>Saprospiria</taxon>
        <taxon>Saprospirales</taxon>
        <taxon>Lewinellaceae</taxon>
        <taxon>Neolewinella</taxon>
    </lineage>
</organism>
<dbReference type="SUPFAM" id="SSF51905">
    <property type="entry name" value="FAD/NAD(P)-binding domain"/>
    <property type="match status" value="1"/>
</dbReference>
<reference evidence="1 2" key="1">
    <citation type="submission" date="2018-02" db="EMBL/GenBank/DDBJ databases">
        <title>Genomic Encyclopedia of Archaeal and Bacterial Type Strains, Phase II (KMG-II): from individual species to whole genera.</title>
        <authorList>
            <person name="Goeker M."/>
        </authorList>
    </citation>
    <scope>NUCLEOTIDE SEQUENCE [LARGE SCALE GENOMIC DNA]</scope>
    <source>
        <strain evidence="1 2">DSM 29526</strain>
    </source>
</reference>
<dbReference type="InterPro" id="IPR036188">
    <property type="entry name" value="FAD/NAD-bd_sf"/>
</dbReference>
<evidence type="ECO:0000313" key="2">
    <source>
        <dbReference type="Proteomes" id="UP000237662"/>
    </source>
</evidence>
<gene>
    <name evidence="1" type="ORF">CLV84_3979</name>
</gene>
<proteinExistence type="predicted"/>
<accession>A0A2S6I1K3</accession>
<dbReference type="RefSeq" id="WP_104421532.1">
    <property type="nucleotide sequence ID" value="NZ_PTJC01000007.1"/>
</dbReference>